<accession>I4YJS9</accession>
<dbReference type="AlphaFoldDB" id="I4YJS9"/>
<proteinExistence type="predicted"/>
<sequence length="74" mass="8253">MQLEYNPHASVVQAHLSHTVAHRRPSVGEHGEGKSPKRPTIDTHMANKPSEHIQRRESQINTAAMVAYLSNGFL</sequence>
<protein>
    <submittedName>
        <fullName evidence="2">Uncharacterized protein</fullName>
    </submittedName>
</protein>
<dbReference type="HOGENOM" id="CLU_2689696_0_0_1"/>
<keyword evidence="3" id="KW-1185">Reference proteome</keyword>
<evidence type="ECO:0000313" key="2">
    <source>
        <dbReference type="EMBL" id="EIM24221.1"/>
    </source>
</evidence>
<dbReference type="RefSeq" id="XP_006956039.1">
    <property type="nucleotide sequence ID" value="XM_006955977.1"/>
</dbReference>
<dbReference type="EMBL" id="JH668223">
    <property type="protein sequence ID" value="EIM24221.1"/>
    <property type="molecule type" value="Genomic_DNA"/>
</dbReference>
<evidence type="ECO:0000256" key="1">
    <source>
        <dbReference type="SAM" id="MobiDB-lite"/>
    </source>
</evidence>
<gene>
    <name evidence="2" type="ORF">WALSEDRAFT_59153</name>
</gene>
<reference evidence="2 3" key="1">
    <citation type="journal article" date="2012" name="Fungal Genet. Biol.">
        <title>The genome of the xerotolerant mold Wallemia sebi reveals adaptations to osmotic stress and suggests cryptic sexual reproduction.</title>
        <authorList>
            <person name="Padamsee M."/>
            <person name="Kumar T.K.A."/>
            <person name="Riley R."/>
            <person name="Binder M."/>
            <person name="Boyd A."/>
            <person name="Calvo A.M."/>
            <person name="Furukawa K."/>
            <person name="Hesse C."/>
            <person name="Hohmann S."/>
            <person name="James T.Y."/>
            <person name="LaButti K."/>
            <person name="Lapidus A."/>
            <person name="Lindquist E."/>
            <person name="Lucas S."/>
            <person name="Miller K."/>
            <person name="Shantappa S."/>
            <person name="Grigoriev I.V."/>
            <person name="Hibbett D.S."/>
            <person name="McLaughlin D.J."/>
            <person name="Spatafora J.W."/>
            <person name="Aime M.C."/>
        </authorList>
    </citation>
    <scope>NUCLEOTIDE SEQUENCE [LARGE SCALE GENOMIC DNA]</scope>
    <source>
        <strain evidence="3">ATCC MYA-4683 / CBS 633.66</strain>
    </source>
</reference>
<organism evidence="2 3">
    <name type="scientific">Wallemia mellicola (strain ATCC MYA-4683 / CBS 633.66)</name>
    <name type="common">Wallemia sebi (CBS 633.66)</name>
    <dbReference type="NCBI Taxonomy" id="671144"/>
    <lineage>
        <taxon>Eukaryota</taxon>
        <taxon>Fungi</taxon>
        <taxon>Dikarya</taxon>
        <taxon>Basidiomycota</taxon>
        <taxon>Wallemiomycotina</taxon>
        <taxon>Wallemiomycetes</taxon>
        <taxon>Wallemiales</taxon>
        <taxon>Wallemiaceae</taxon>
        <taxon>Wallemia</taxon>
    </lineage>
</organism>
<dbReference type="GeneID" id="18473199"/>
<dbReference type="Proteomes" id="UP000005242">
    <property type="component" value="Unassembled WGS sequence"/>
</dbReference>
<name>I4YJS9_WALMC</name>
<dbReference type="KEGG" id="wse:WALSEDRAFT_59153"/>
<dbReference type="InParanoid" id="I4YJS9"/>
<evidence type="ECO:0000313" key="3">
    <source>
        <dbReference type="Proteomes" id="UP000005242"/>
    </source>
</evidence>
<feature type="region of interest" description="Disordered" evidence="1">
    <location>
        <begin position="1"/>
        <end position="54"/>
    </location>
</feature>
<feature type="compositionally biased region" description="Basic and acidic residues" evidence="1">
    <location>
        <begin position="26"/>
        <end position="41"/>
    </location>
</feature>